<dbReference type="AlphaFoldDB" id="V5TMU1"/>
<dbReference type="GO" id="GO:0006281">
    <property type="term" value="P:DNA repair"/>
    <property type="evidence" value="ECO:0007669"/>
    <property type="project" value="TreeGrafter"/>
</dbReference>
<dbReference type="EMBL" id="CP006884">
    <property type="protein sequence ID" value="AHB65985.1"/>
    <property type="molecule type" value="Genomic_DNA"/>
</dbReference>
<dbReference type="PANTHER" id="PTHR43434:SF1">
    <property type="entry name" value="PHOSPHOGLYCOLATE PHOSPHATASE"/>
    <property type="match status" value="1"/>
</dbReference>
<keyword evidence="3" id="KW-1185">Reference proteome</keyword>
<dbReference type="Gene3D" id="3.40.50.1000">
    <property type="entry name" value="HAD superfamily/HAD-like"/>
    <property type="match status" value="1"/>
</dbReference>
<dbReference type="NCBIfam" id="TIGR01549">
    <property type="entry name" value="HAD-SF-IA-v1"/>
    <property type="match status" value="1"/>
</dbReference>
<dbReference type="InterPro" id="IPR041492">
    <property type="entry name" value="HAD_2"/>
</dbReference>
<dbReference type="InterPro" id="IPR023198">
    <property type="entry name" value="PGP-like_dom2"/>
</dbReference>
<dbReference type="InterPro" id="IPR036412">
    <property type="entry name" value="HAD-like_sf"/>
</dbReference>
<reference evidence="2 3" key="1">
    <citation type="journal article" date="2014" name="Genome Announc.">
        <title>Complete Genome Sequence of the Extremely Halophilic Archaeon Haloarcula hispanica Strain N601.</title>
        <authorList>
            <person name="Ding J.Y."/>
            <person name="Chiang P.W."/>
            <person name="Hong M.J."/>
            <person name="Dyall-Smith M."/>
            <person name="Tang S.L."/>
        </authorList>
    </citation>
    <scope>NUCLEOTIDE SEQUENCE [LARGE SCALE GENOMIC DNA]</scope>
    <source>
        <strain evidence="2 3">N601</strain>
    </source>
</reference>
<dbReference type="InterPro" id="IPR006439">
    <property type="entry name" value="HAD-SF_hydro_IA"/>
</dbReference>
<dbReference type="Gene3D" id="1.10.150.240">
    <property type="entry name" value="Putative phosphatase, domain 2"/>
    <property type="match status" value="1"/>
</dbReference>
<dbReference type="InterPro" id="IPR050155">
    <property type="entry name" value="HAD-like_hydrolase_sf"/>
</dbReference>
<gene>
    <name evidence="2" type="ORF">HISP_08130</name>
</gene>
<name>V5TMU1_HALHI</name>
<dbReference type="GO" id="GO:0008967">
    <property type="term" value="F:phosphoglycolate phosphatase activity"/>
    <property type="evidence" value="ECO:0007669"/>
    <property type="project" value="TreeGrafter"/>
</dbReference>
<dbReference type="Pfam" id="PF13419">
    <property type="entry name" value="HAD_2"/>
    <property type="match status" value="1"/>
</dbReference>
<evidence type="ECO:0000313" key="2">
    <source>
        <dbReference type="EMBL" id="AHB65985.1"/>
    </source>
</evidence>
<evidence type="ECO:0000256" key="1">
    <source>
        <dbReference type="ARBA" id="ARBA00007958"/>
    </source>
</evidence>
<dbReference type="HOGENOM" id="CLU_108335_0_0_2"/>
<dbReference type="KEGG" id="hhn:HISP_08130"/>
<dbReference type="PANTHER" id="PTHR43434">
    <property type="entry name" value="PHOSPHOGLYCOLATE PHOSPHATASE"/>
    <property type="match status" value="1"/>
</dbReference>
<dbReference type="Proteomes" id="UP000018572">
    <property type="component" value="Chromosome 1"/>
</dbReference>
<protein>
    <submittedName>
        <fullName evidence="2">Haloacid dehalogenase</fullName>
    </submittedName>
</protein>
<comment type="similarity">
    <text evidence="1">Belongs to the HAD-like hydrolase superfamily.</text>
</comment>
<sequence>MYHILFKMSYDAVLFDCDGVIVEMPDRTVMTEAMRRVQRRFELSDPPEQMVADFFRGNLSSITERCRSAGIERDTFCAEAAREGVRAQLTEIRSGLRSVYDDVAAVKKLNYPMGVVSDNHPHVLSFLLGRFDLTSYFETVRGCRFTPSGLERQKPNPHNVQAALETLGAESALYVGDQQIDVKAADNAGIDSVLLRRERPTESGIDVAPTYEVSSLWQLHNILSQRD</sequence>
<dbReference type="SUPFAM" id="SSF56784">
    <property type="entry name" value="HAD-like"/>
    <property type="match status" value="1"/>
</dbReference>
<evidence type="ECO:0000313" key="3">
    <source>
        <dbReference type="Proteomes" id="UP000018572"/>
    </source>
</evidence>
<organism evidence="2 3">
    <name type="scientific">Haloarcula hispanica N601</name>
    <dbReference type="NCBI Taxonomy" id="1417673"/>
    <lineage>
        <taxon>Archaea</taxon>
        <taxon>Methanobacteriati</taxon>
        <taxon>Methanobacteriota</taxon>
        <taxon>Stenosarchaea group</taxon>
        <taxon>Halobacteria</taxon>
        <taxon>Halobacteriales</taxon>
        <taxon>Haloarculaceae</taxon>
        <taxon>Haloarcula</taxon>
    </lineage>
</organism>
<dbReference type="SFLD" id="SFLDG01129">
    <property type="entry name" value="C1.5:_HAD__Beta-PGM__Phosphata"/>
    <property type="match status" value="1"/>
</dbReference>
<dbReference type="InterPro" id="IPR023214">
    <property type="entry name" value="HAD_sf"/>
</dbReference>
<accession>V5TMU1</accession>
<proteinExistence type="inferred from homology"/>
<dbReference type="SFLD" id="SFLDS00003">
    <property type="entry name" value="Haloacid_Dehalogenase"/>
    <property type="match status" value="1"/>
</dbReference>